<protein>
    <submittedName>
        <fullName evidence="2">Uncharacterized protein</fullName>
    </submittedName>
</protein>
<reference evidence="2" key="1">
    <citation type="submission" date="2021-01" db="EMBL/GenBank/DDBJ databases">
        <authorList>
            <person name="Corre E."/>
            <person name="Pelletier E."/>
            <person name="Niang G."/>
            <person name="Scheremetjew M."/>
            <person name="Finn R."/>
            <person name="Kale V."/>
            <person name="Holt S."/>
            <person name="Cochrane G."/>
            <person name="Meng A."/>
            <person name="Brown T."/>
            <person name="Cohen L."/>
        </authorList>
    </citation>
    <scope>NUCLEOTIDE SEQUENCE</scope>
    <source>
        <strain evidence="2">CCMP2084</strain>
    </source>
</reference>
<organism evidence="2">
    <name type="scientific">Attheya septentrionalis</name>
    <dbReference type="NCBI Taxonomy" id="420275"/>
    <lineage>
        <taxon>Eukaryota</taxon>
        <taxon>Sar</taxon>
        <taxon>Stramenopiles</taxon>
        <taxon>Ochrophyta</taxon>
        <taxon>Bacillariophyta</taxon>
        <taxon>Coscinodiscophyceae</taxon>
        <taxon>Chaetocerotophycidae</taxon>
        <taxon>Chaetocerotales</taxon>
        <taxon>Attheyaceae</taxon>
        <taxon>Attheya</taxon>
    </lineage>
</organism>
<keyword evidence="1" id="KW-0812">Transmembrane</keyword>
<evidence type="ECO:0000313" key="2">
    <source>
        <dbReference type="EMBL" id="CAD9820958.1"/>
    </source>
</evidence>
<dbReference type="EMBL" id="HBHQ01019063">
    <property type="protein sequence ID" value="CAD9820958.1"/>
    <property type="molecule type" value="Transcribed_RNA"/>
</dbReference>
<dbReference type="AlphaFoldDB" id="A0A7S2UIZ8"/>
<feature type="transmembrane region" description="Helical" evidence="1">
    <location>
        <begin position="36"/>
        <end position="56"/>
    </location>
</feature>
<gene>
    <name evidence="2" type="ORF">ASEP1449_LOCUS12791</name>
</gene>
<name>A0A7S2UIZ8_9STRA</name>
<evidence type="ECO:0000256" key="1">
    <source>
        <dbReference type="SAM" id="Phobius"/>
    </source>
</evidence>
<keyword evidence="1" id="KW-1133">Transmembrane helix</keyword>
<accession>A0A7S2UIZ8</accession>
<keyword evidence="1" id="KW-0472">Membrane</keyword>
<sequence>MPSQSQTPTDAVGVSPLAGNVKQPQTISDYDDRSNYSWMLSFAAAMVPFTAFCYGHSRGVTVRVVERMVKSPVGVYGLFALPFITLAMEKSIYDTVQALQGIDPSFIPAGRGGFPSGGAGLPSLNLVPIQKRNVRRLTEASAQP</sequence>
<proteinExistence type="predicted"/>